<dbReference type="InterPro" id="IPR000387">
    <property type="entry name" value="Tyr_Pase_dom"/>
</dbReference>
<feature type="domain" description="Tyrosine specific protein phosphatases" evidence="2">
    <location>
        <begin position="246"/>
        <end position="320"/>
    </location>
</feature>
<dbReference type="PROSITE" id="PS00383">
    <property type="entry name" value="TYR_PHOSPHATASE_1"/>
    <property type="match status" value="2"/>
</dbReference>
<dbReference type="InterPro" id="IPR029021">
    <property type="entry name" value="Prot-tyrosine_phosphatase-like"/>
</dbReference>
<dbReference type="Pfam" id="PF00102">
    <property type="entry name" value="Y_phosphatase"/>
    <property type="match status" value="2"/>
</dbReference>
<dbReference type="PRINTS" id="PR00700">
    <property type="entry name" value="PRTYPHPHTASE"/>
</dbReference>
<dbReference type="SUPFAM" id="SSF52799">
    <property type="entry name" value="(Phosphotyrosine protein) phosphatases II"/>
    <property type="match status" value="2"/>
</dbReference>
<proteinExistence type="predicted"/>
<dbReference type="InterPro" id="IPR016130">
    <property type="entry name" value="Tyr_Pase_AS"/>
</dbReference>
<evidence type="ECO:0000313" key="4">
    <source>
        <dbReference type="Proteomes" id="UP000230750"/>
    </source>
</evidence>
<dbReference type="EMBL" id="MRZV01002107">
    <property type="protein sequence ID" value="PIK34676.1"/>
    <property type="molecule type" value="Genomic_DNA"/>
</dbReference>
<keyword evidence="3" id="KW-0675">Receptor</keyword>
<dbReference type="GO" id="GO:0004725">
    <property type="term" value="F:protein tyrosine phosphatase activity"/>
    <property type="evidence" value="ECO:0007669"/>
    <property type="project" value="InterPro"/>
</dbReference>
<feature type="domain" description="Tyrosine-protein phosphatase" evidence="1">
    <location>
        <begin position="87"/>
        <end position="329"/>
    </location>
</feature>
<dbReference type="PROSITE" id="PS50055">
    <property type="entry name" value="TYR_PHOSPHATASE_PTP"/>
    <property type="match status" value="2"/>
</dbReference>
<name>A0A2G8JFY8_STIJA</name>
<reference evidence="3 4" key="1">
    <citation type="journal article" date="2017" name="PLoS Biol.">
        <title>The sea cucumber genome provides insights into morphological evolution and visceral regeneration.</title>
        <authorList>
            <person name="Zhang X."/>
            <person name="Sun L."/>
            <person name="Yuan J."/>
            <person name="Sun Y."/>
            <person name="Gao Y."/>
            <person name="Zhang L."/>
            <person name="Li S."/>
            <person name="Dai H."/>
            <person name="Hamel J.F."/>
            <person name="Liu C."/>
            <person name="Yu Y."/>
            <person name="Liu S."/>
            <person name="Lin W."/>
            <person name="Guo K."/>
            <person name="Jin S."/>
            <person name="Xu P."/>
            <person name="Storey K.B."/>
            <person name="Huan P."/>
            <person name="Zhang T."/>
            <person name="Zhou Y."/>
            <person name="Zhang J."/>
            <person name="Lin C."/>
            <person name="Li X."/>
            <person name="Xing L."/>
            <person name="Huo D."/>
            <person name="Sun M."/>
            <person name="Wang L."/>
            <person name="Mercier A."/>
            <person name="Li F."/>
            <person name="Yang H."/>
            <person name="Xiang J."/>
        </authorList>
    </citation>
    <scope>NUCLEOTIDE SEQUENCE [LARGE SCALE GENOMIC DNA]</scope>
    <source>
        <strain evidence="3">Shaxun</strain>
        <tissue evidence="3">Muscle</tissue>
    </source>
</reference>
<dbReference type="InterPro" id="IPR050348">
    <property type="entry name" value="Protein-Tyr_Phosphatase"/>
</dbReference>
<dbReference type="OrthoDB" id="6144703at2759"/>
<organism evidence="3 4">
    <name type="scientific">Stichopus japonicus</name>
    <name type="common">Sea cucumber</name>
    <dbReference type="NCBI Taxonomy" id="307972"/>
    <lineage>
        <taxon>Eukaryota</taxon>
        <taxon>Metazoa</taxon>
        <taxon>Echinodermata</taxon>
        <taxon>Eleutherozoa</taxon>
        <taxon>Echinozoa</taxon>
        <taxon>Holothuroidea</taxon>
        <taxon>Aspidochirotacea</taxon>
        <taxon>Aspidochirotida</taxon>
        <taxon>Stichopodidae</taxon>
        <taxon>Apostichopus</taxon>
    </lineage>
</organism>
<dbReference type="PROSITE" id="PS50056">
    <property type="entry name" value="TYR_PHOSPHATASE_2"/>
    <property type="match status" value="2"/>
</dbReference>
<evidence type="ECO:0000259" key="1">
    <source>
        <dbReference type="PROSITE" id="PS50055"/>
    </source>
</evidence>
<dbReference type="CDD" id="cd00047">
    <property type="entry name" value="PTPc"/>
    <property type="match status" value="1"/>
</dbReference>
<dbReference type="InterPro" id="IPR000242">
    <property type="entry name" value="PTP_cat"/>
</dbReference>
<feature type="non-terminal residue" evidence="3">
    <location>
        <position position="1"/>
    </location>
</feature>
<sequence>DKPSSKNSGSVSVRKSALSGAHGRVDISFPSVNVNEEPIMEDRNEDMDMSCEAADPVYGNVDKPVTFLVADLERYINKCYRSKTGSFEAQFQLFKAGKQYAADVGEKEENKIKNRFKNMIAYDHSRVMLERLEEDPHSDYFNANYIEDQTMLHSDFWRMIWQDNVTNIVMLTNLIEKGKIRCKQYWPVAVGTLQCFGEYQVTWQSKENYADYVIRYLSVEYAGATRQVKNWHFETWPDMDVPHQATPLIGLANKVKLYQVTSDGPLLVHCSAGVGRTGTFIGLYSLMDVIQTRLRIDIFGYVEQMRQSRIMMVQTAAQFRFLHECLLEFSLSGDTVISAKDMASFSIHDNREKLVREYSLLAKFDKKLKKANEVLPEEAEKSRFPSMLPFESKRPFIESQSNSQSSNFINACFTSSLTKKEAFIATQSPLPATVEDFWSLIYRWKCPLIVMLNPLNPNDESCCQYWTDSCPFEVGHMTLELTFQENKGFYVHRMFKISHSYEKRVMKVHHMQLKSWDEENLFDITRLIYEMDTLLDGIAAKGLPVVHCIDGVGRTGIFLVTKSEMERLKLENRVDVFSTVRQLRGSNQHFIPTQNLLIDLPLKHPEKDPSKSRSDADFTKEAFTVYILVWKISRDTWKQIEFHRKFLLWQQMPEGSLQLAYTTRD</sequence>
<evidence type="ECO:0000313" key="3">
    <source>
        <dbReference type="EMBL" id="PIK34676.1"/>
    </source>
</evidence>
<dbReference type="InterPro" id="IPR003595">
    <property type="entry name" value="Tyr_Pase_cat"/>
</dbReference>
<feature type="domain" description="Tyrosine-protein phosphatase" evidence="1">
    <location>
        <begin position="354"/>
        <end position="595"/>
    </location>
</feature>
<accession>A0A2G8JFY8</accession>
<dbReference type="PANTHER" id="PTHR19134">
    <property type="entry name" value="RECEPTOR-TYPE TYROSINE-PROTEIN PHOSPHATASE"/>
    <property type="match status" value="1"/>
</dbReference>
<keyword evidence="4" id="KW-1185">Reference proteome</keyword>
<comment type="caution">
    <text evidence="3">The sequence shown here is derived from an EMBL/GenBank/DDBJ whole genome shotgun (WGS) entry which is preliminary data.</text>
</comment>
<dbReference type="Gene3D" id="3.90.190.10">
    <property type="entry name" value="Protein tyrosine phosphatase superfamily"/>
    <property type="match status" value="2"/>
</dbReference>
<feature type="domain" description="Tyrosine specific protein phosphatases" evidence="2">
    <location>
        <begin position="519"/>
        <end position="598"/>
    </location>
</feature>
<dbReference type="FunFam" id="3.90.190.10:FF:000185">
    <property type="entry name" value="Predicted protein"/>
    <property type="match status" value="1"/>
</dbReference>
<dbReference type="Proteomes" id="UP000230750">
    <property type="component" value="Unassembled WGS sequence"/>
</dbReference>
<dbReference type="AlphaFoldDB" id="A0A2G8JFY8"/>
<protein>
    <submittedName>
        <fullName evidence="3">Putative receptor-type tyrosine-protein phosphatase kappa</fullName>
    </submittedName>
</protein>
<dbReference type="SMART" id="SM00194">
    <property type="entry name" value="PTPc"/>
    <property type="match status" value="2"/>
</dbReference>
<gene>
    <name evidence="3" type="ORF">BSL78_28500</name>
</gene>
<dbReference type="PANTHER" id="PTHR19134:SF560">
    <property type="entry name" value="PROTEIN-TYROSINE-PHOSPHATASE"/>
    <property type="match status" value="1"/>
</dbReference>
<dbReference type="SMART" id="SM00404">
    <property type="entry name" value="PTPc_motif"/>
    <property type="match status" value="2"/>
</dbReference>
<evidence type="ECO:0000259" key="2">
    <source>
        <dbReference type="PROSITE" id="PS50056"/>
    </source>
</evidence>
<dbReference type="STRING" id="307972.A0A2G8JFY8"/>